<organism evidence="2 3">
    <name type="scientific">Conexibacter arvalis</name>
    <dbReference type="NCBI Taxonomy" id="912552"/>
    <lineage>
        <taxon>Bacteria</taxon>
        <taxon>Bacillati</taxon>
        <taxon>Actinomycetota</taxon>
        <taxon>Thermoleophilia</taxon>
        <taxon>Solirubrobacterales</taxon>
        <taxon>Conexibacteraceae</taxon>
        <taxon>Conexibacter</taxon>
    </lineage>
</organism>
<dbReference type="InterPro" id="IPR041726">
    <property type="entry name" value="ACAD10_11_N"/>
</dbReference>
<dbReference type="RefSeq" id="WP_183343602.1">
    <property type="nucleotide sequence ID" value="NZ_JACHNU010000005.1"/>
</dbReference>
<dbReference type="Gene3D" id="3.90.1200.10">
    <property type="match status" value="1"/>
</dbReference>
<reference evidence="2 3" key="1">
    <citation type="submission" date="2020-08" db="EMBL/GenBank/DDBJ databases">
        <title>Genomic Encyclopedia of Archaeal and Bacterial Type Strains, Phase II (KMG-II): from individual species to whole genera.</title>
        <authorList>
            <person name="Goeker M."/>
        </authorList>
    </citation>
    <scope>NUCLEOTIDE SEQUENCE [LARGE SCALE GENOMIC DNA]</scope>
    <source>
        <strain evidence="2 3">DSM 23288</strain>
    </source>
</reference>
<keyword evidence="2" id="KW-0808">Transferase</keyword>
<comment type="caution">
    <text evidence="2">The sequence shown here is derived from an EMBL/GenBank/DDBJ whole genome shotgun (WGS) entry which is preliminary data.</text>
</comment>
<dbReference type="GO" id="GO:0016301">
    <property type="term" value="F:kinase activity"/>
    <property type="evidence" value="ECO:0007669"/>
    <property type="project" value="UniProtKB-KW"/>
</dbReference>
<dbReference type="Pfam" id="PF01636">
    <property type="entry name" value="APH"/>
    <property type="match status" value="1"/>
</dbReference>
<dbReference type="InterPro" id="IPR052898">
    <property type="entry name" value="ACAD10-like"/>
</dbReference>
<protein>
    <submittedName>
        <fullName evidence="2">Aminoglycoside phosphotransferase (APT) family kinase protein</fullName>
    </submittedName>
</protein>
<dbReference type="Proteomes" id="UP000585272">
    <property type="component" value="Unassembled WGS sequence"/>
</dbReference>
<accession>A0A840IIW2</accession>
<dbReference type="InterPro" id="IPR002575">
    <property type="entry name" value="Aminoglycoside_PTrfase"/>
</dbReference>
<evidence type="ECO:0000313" key="3">
    <source>
        <dbReference type="Proteomes" id="UP000585272"/>
    </source>
</evidence>
<evidence type="ECO:0000313" key="2">
    <source>
        <dbReference type="EMBL" id="MBB4663880.1"/>
    </source>
</evidence>
<dbReference type="InterPro" id="IPR011009">
    <property type="entry name" value="Kinase-like_dom_sf"/>
</dbReference>
<gene>
    <name evidence="2" type="ORF">BDZ31_003481</name>
</gene>
<dbReference type="EMBL" id="JACHNU010000005">
    <property type="protein sequence ID" value="MBB4663880.1"/>
    <property type="molecule type" value="Genomic_DNA"/>
</dbReference>
<dbReference type="CDD" id="cd05154">
    <property type="entry name" value="ACAD10_11_N-like"/>
    <property type="match status" value="1"/>
</dbReference>
<evidence type="ECO:0000259" key="1">
    <source>
        <dbReference type="Pfam" id="PF01636"/>
    </source>
</evidence>
<dbReference type="SUPFAM" id="SSF56112">
    <property type="entry name" value="Protein kinase-like (PK-like)"/>
    <property type="match status" value="1"/>
</dbReference>
<dbReference type="PANTHER" id="PTHR47829:SF1">
    <property type="entry name" value="HAD FAMILY PHOSPHATASE"/>
    <property type="match status" value="1"/>
</dbReference>
<dbReference type="Gene3D" id="3.30.200.20">
    <property type="entry name" value="Phosphorylase Kinase, domain 1"/>
    <property type="match status" value="1"/>
</dbReference>
<keyword evidence="2" id="KW-0418">Kinase</keyword>
<dbReference type="PANTHER" id="PTHR47829">
    <property type="entry name" value="HYDROLASE, PUTATIVE (AFU_ORTHOLOGUE AFUA_1G12880)-RELATED"/>
    <property type="match status" value="1"/>
</dbReference>
<dbReference type="AlphaFoldDB" id="A0A840IIW2"/>
<feature type="domain" description="Aminoglycoside phosphotransferase" evidence="1">
    <location>
        <begin position="54"/>
        <end position="282"/>
    </location>
</feature>
<proteinExistence type="predicted"/>
<name>A0A840IIW2_9ACTN</name>
<sequence>MSAADRAPEAAARSRVVVDTHAEAAGLPLPPLLVREPLERLLDEHGIGSGPLEAELLGEGHSNVTFLLRRGGTEAVLRRPPRPPFAPGAHDVLREARFLAALDGTGARAPEVLLTADDRELLDVPFYVMAKVEGHVITSTLPSALDPPAQRRRIADELVDGLVELHRVDARAPAIAAFGDGERFLERQLRRWSRIWEQRRARDLPEVEQVLAWLAANRPRQADTTVVHGDYRLGNVVFAPEAPARLAAILDWEIATVGDPLVDLGWLLASWPEPGDDDGAILSLAGAVAGGDFPGRAELAERYAAGSGRPLRDVGWYTTFAFWRGAIGLETIYAQAVRGTTDDPYALALESGVPELARRALREARAAR</sequence>
<keyword evidence="3" id="KW-1185">Reference proteome</keyword>